<dbReference type="EMBL" id="FNKP01000002">
    <property type="protein sequence ID" value="SDR33307.1"/>
    <property type="molecule type" value="Genomic_DNA"/>
</dbReference>
<dbReference type="InterPro" id="IPR051800">
    <property type="entry name" value="PqiA-PqiB_transport"/>
</dbReference>
<keyword evidence="6 7" id="KW-0472">Membrane</keyword>
<evidence type="ECO:0000256" key="5">
    <source>
        <dbReference type="ARBA" id="ARBA00022989"/>
    </source>
</evidence>
<reference evidence="10" key="1">
    <citation type="submission" date="2016-10" db="EMBL/GenBank/DDBJ databases">
        <authorList>
            <person name="Varghese N."/>
            <person name="Submissions S."/>
        </authorList>
    </citation>
    <scope>NUCLEOTIDE SEQUENCE [LARGE SCALE GENOMIC DNA]</scope>
    <source>
        <strain evidence="10">GAS106B</strain>
    </source>
</reference>
<dbReference type="GO" id="GO:0005886">
    <property type="term" value="C:plasma membrane"/>
    <property type="evidence" value="ECO:0007669"/>
    <property type="project" value="UniProtKB-SubCell"/>
</dbReference>
<sequence length="543" mass="59354">MSGLNDEPDGAGLPSAETIPRSRWRMQLVWLVPIVAVLIGGWLATKAILERGEKVTISFKTGEGLEAGKTKLKFKDVDIGVVETVNLSADHKRVLATAEVARDVASLLVDNTRFWVVRPRISGGTVSGLGTLLSGSYIDVDVGNASKARRDFVGLEEPPVFASDVPGREFTLKSTGLGSLDVGTPVYFRRLRVGQIASYKLDPDGRGVTLKVFVNAPYDQFVKTDTRFWHASGVDMAFDTNGLRVESQSIVSIIIGGVAFESPPESATGLQNETAATPDTQFRLYDTRADAMKKHDRIVDRYVVNFLDSVRGLTVGAPVDFRGVVIGEVTAIYTRFDEAHNRFSIPVEIEIYPERFTSRYQKGHAGGRISDDPRGIANYLVEHGFRFQLKSGNPLTGQLYIALDYFPDAPKAAIDWTASPPELPAIPRTLQSIQDSVTRLLTKLNSIPFEGIGNDARTTLRTTNALISQINSEVVPKAQSTLNSAQTTLDSANSMLQPDSSLQQSTEQAMQEMTRTAATLRTLADYLARHPEALVRGKPEDTP</sequence>
<accession>A0A1H1I6F2</accession>
<evidence type="ECO:0000313" key="9">
    <source>
        <dbReference type="EMBL" id="SDR33307.1"/>
    </source>
</evidence>
<feature type="transmembrane region" description="Helical" evidence="7">
    <location>
        <begin position="28"/>
        <end position="49"/>
    </location>
</feature>
<keyword evidence="2" id="KW-1003">Cell membrane</keyword>
<keyword evidence="10" id="KW-1185">Reference proteome</keyword>
<gene>
    <name evidence="9" type="ORF">SAMN05443245_4736</name>
</gene>
<organism evidence="9 10">
    <name type="scientific">Paraburkholderia fungorum</name>
    <dbReference type="NCBI Taxonomy" id="134537"/>
    <lineage>
        <taxon>Bacteria</taxon>
        <taxon>Pseudomonadati</taxon>
        <taxon>Pseudomonadota</taxon>
        <taxon>Betaproteobacteria</taxon>
        <taxon>Burkholderiales</taxon>
        <taxon>Burkholderiaceae</taxon>
        <taxon>Paraburkholderia</taxon>
    </lineage>
</organism>
<evidence type="ECO:0000313" key="10">
    <source>
        <dbReference type="Proteomes" id="UP000183487"/>
    </source>
</evidence>
<keyword evidence="4 7" id="KW-0812">Transmembrane</keyword>
<evidence type="ECO:0000256" key="1">
    <source>
        <dbReference type="ARBA" id="ARBA00004533"/>
    </source>
</evidence>
<comment type="subcellular location">
    <subcellularLocation>
        <location evidence="1">Cell inner membrane</location>
    </subcellularLocation>
</comment>
<evidence type="ECO:0000256" key="3">
    <source>
        <dbReference type="ARBA" id="ARBA00022519"/>
    </source>
</evidence>
<dbReference type="Pfam" id="PF02470">
    <property type="entry name" value="MlaD"/>
    <property type="match status" value="3"/>
</dbReference>
<feature type="domain" description="Mce/MlaD" evidence="8">
    <location>
        <begin position="52"/>
        <end position="142"/>
    </location>
</feature>
<evidence type="ECO:0000256" key="4">
    <source>
        <dbReference type="ARBA" id="ARBA00022692"/>
    </source>
</evidence>
<evidence type="ECO:0000256" key="6">
    <source>
        <dbReference type="ARBA" id="ARBA00023136"/>
    </source>
</evidence>
<dbReference type="OrthoDB" id="9806984at2"/>
<dbReference type="RefSeq" id="WP_074769136.1">
    <property type="nucleotide sequence ID" value="NZ_FNKP01000002.1"/>
</dbReference>
<evidence type="ECO:0000259" key="8">
    <source>
        <dbReference type="Pfam" id="PF02470"/>
    </source>
</evidence>
<dbReference type="PANTHER" id="PTHR30462">
    <property type="entry name" value="INTERMEMBRANE TRANSPORT PROTEIN PQIB-RELATED"/>
    <property type="match status" value="1"/>
</dbReference>
<protein>
    <submittedName>
        <fullName evidence="9">Paraquat-inducible protein B</fullName>
    </submittedName>
</protein>
<feature type="domain" description="Mce/MlaD" evidence="8">
    <location>
        <begin position="306"/>
        <end position="404"/>
    </location>
</feature>
<dbReference type="PANTHER" id="PTHR30462:SF0">
    <property type="entry name" value="INTERMEMBRANE TRANSPORT PROTEIN YEBT"/>
    <property type="match status" value="1"/>
</dbReference>
<evidence type="ECO:0000256" key="7">
    <source>
        <dbReference type="SAM" id="Phobius"/>
    </source>
</evidence>
<proteinExistence type="predicted"/>
<dbReference type="InterPro" id="IPR003399">
    <property type="entry name" value="Mce/MlaD"/>
</dbReference>
<dbReference type="AlphaFoldDB" id="A0A1H1I6F2"/>
<dbReference type="Proteomes" id="UP000183487">
    <property type="component" value="Unassembled WGS sequence"/>
</dbReference>
<keyword evidence="5 7" id="KW-1133">Transmembrane helix</keyword>
<feature type="domain" description="Mce/MlaD" evidence="8">
    <location>
        <begin position="167"/>
        <end position="227"/>
    </location>
</feature>
<name>A0A1H1I6F2_9BURK</name>
<keyword evidence="3" id="KW-0997">Cell inner membrane</keyword>
<evidence type="ECO:0000256" key="2">
    <source>
        <dbReference type="ARBA" id="ARBA00022475"/>
    </source>
</evidence>